<dbReference type="GO" id="GO:0005829">
    <property type="term" value="C:cytosol"/>
    <property type="evidence" value="ECO:0007669"/>
    <property type="project" value="TreeGrafter"/>
</dbReference>
<evidence type="ECO:0000256" key="4">
    <source>
        <dbReference type="ARBA" id="ARBA00023163"/>
    </source>
</evidence>
<dbReference type="InterPro" id="IPR000847">
    <property type="entry name" value="LysR_HTH_N"/>
</dbReference>
<dbReference type="Pfam" id="PF03466">
    <property type="entry name" value="LysR_substrate"/>
    <property type="match status" value="1"/>
</dbReference>
<dbReference type="KEGG" id="ddd:Dda3937_00783"/>
<organism evidence="6 7">
    <name type="scientific">Dickeya dadantii (strain 3937)</name>
    <name type="common">Erwinia chrysanthemi (strain 3937)</name>
    <dbReference type="NCBI Taxonomy" id="198628"/>
    <lineage>
        <taxon>Bacteria</taxon>
        <taxon>Pseudomonadati</taxon>
        <taxon>Pseudomonadota</taxon>
        <taxon>Gammaproteobacteria</taxon>
        <taxon>Enterobacterales</taxon>
        <taxon>Pectobacteriaceae</taxon>
        <taxon>Dickeya</taxon>
    </lineage>
</organism>
<dbReference type="STRING" id="198628.Dda3937_00783"/>
<proteinExistence type="inferred from homology"/>
<accession>E0SGR5</accession>
<dbReference type="InterPro" id="IPR005119">
    <property type="entry name" value="LysR_subst-bd"/>
</dbReference>
<keyword evidence="4" id="KW-0804">Transcription</keyword>
<dbReference type="AlphaFoldDB" id="E0SGR5"/>
<feature type="domain" description="HTH lysR-type" evidence="5">
    <location>
        <begin position="40"/>
        <end position="97"/>
    </location>
</feature>
<name>E0SGR5_DICD3</name>
<dbReference type="HOGENOM" id="CLU_039613_6_0_6"/>
<evidence type="ECO:0000313" key="7">
    <source>
        <dbReference type="Proteomes" id="UP000006859"/>
    </source>
</evidence>
<keyword evidence="3" id="KW-0238">DNA-binding</keyword>
<dbReference type="SUPFAM" id="SSF46785">
    <property type="entry name" value="Winged helix' DNA-binding domain"/>
    <property type="match status" value="1"/>
</dbReference>
<dbReference type="GO" id="GO:0003677">
    <property type="term" value="F:DNA binding"/>
    <property type="evidence" value="ECO:0007669"/>
    <property type="project" value="UniProtKB-KW"/>
</dbReference>
<dbReference type="Proteomes" id="UP000006859">
    <property type="component" value="Chromosome"/>
</dbReference>
<dbReference type="Gene3D" id="1.10.10.10">
    <property type="entry name" value="Winged helix-like DNA-binding domain superfamily/Winged helix DNA-binding domain"/>
    <property type="match status" value="1"/>
</dbReference>
<evidence type="ECO:0000313" key="6">
    <source>
        <dbReference type="EMBL" id="ADM97714.1"/>
    </source>
</evidence>
<dbReference type="InterPro" id="IPR036388">
    <property type="entry name" value="WH-like_DNA-bd_sf"/>
</dbReference>
<dbReference type="PROSITE" id="PS50931">
    <property type="entry name" value="HTH_LYSR"/>
    <property type="match status" value="1"/>
</dbReference>
<dbReference type="PANTHER" id="PTHR30419">
    <property type="entry name" value="HTH-TYPE TRANSCRIPTIONAL REGULATOR YBHD"/>
    <property type="match status" value="1"/>
</dbReference>
<dbReference type="EMBL" id="CP002038">
    <property type="protein sequence ID" value="ADM97714.1"/>
    <property type="molecule type" value="Genomic_DNA"/>
</dbReference>
<keyword evidence="2" id="KW-0805">Transcription regulation</keyword>
<dbReference type="eggNOG" id="COG0583">
    <property type="taxonomic scope" value="Bacteria"/>
</dbReference>
<dbReference type="CDD" id="cd08421">
    <property type="entry name" value="PBP2_LTTR_like_1"/>
    <property type="match status" value="1"/>
</dbReference>
<dbReference type="InterPro" id="IPR050950">
    <property type="entry name" value="HTH-type_LysR_regulators"/>
</dbReference>
<dbReference type="GO" id="GO:0003700">
    <property type="term" value="F:DNA-binding transcription factor activity"/>
    <property type="evidence" value="ECO:0007669"/>
    <property type="project" value="InterPro"/>
</dbReference>
<gene>
    <name evidence="6" type="ordered locus">Dda3937_00783</name>
</gene>
<dbReference type="Gene3D" id="3.40.190.290">
    <property type="match status" value="1"/>
</dbReference>
<dbReference type="PANTHER" id="PTHR30419:SF2">
    <property type="entry name" value="LYSR FAMILY TRANSCRIPTIONAL REGULATOR"/>
    <property type="match status" value="1"/>
</dbReference>
<protein>
    <submittedName>
        <fullName evidence="6">LysR-family transcriptional regulator</fullName>
    </submittedName>
</protein>
<sequence length="332" mass="36601">MIIPQSSITLSCQERVATVLGCDAHAFEDRRLPMINPAHFDLQSLRLFLQVARIGSLTKTAETFHMTLSALSKRMAELERTVDCTLFIRMPRGLALTAAGKELVQLARQVVGSVERMAGEMQDYAAGVRGHVHIWANTSAIIEFLPQDLAHFLQRHPLVRINLEEKLSETVVTALLTGQADLGIFADNVPSPGVEKIPYREDQLVVLVSPRHPLAEHREITFADALPYDFVGLNNGSSLLKLLQDTAEEHGKMLRLRIQVSSFDGVCRMIEAGLGISILPEGAIRPEILGVGLHAIRLTDSWATRKLWLGIRSGAALQPEAANLLAHLRQPV</sequence>
<evidence type="ECO:0000259" key="5">
    <source>
        <dbReference type="PROSITE" id="PS50931"/>
    </source>
</evidence>
<dbReference type="SUPFAM" id="SSF53850">
    <property type="entry name" value="Periplasmic binding protein-like II"/>
    <property type="match status" value="1"/>
</dbReference>
<dbReference type="Pfam" id="PF00126">
    <property type="entry name" value="HTH_1"/>
    <property type="match status" value="1"/>
</dbReference>
<keyword evidence="7" id="KW-1185">Reference proteome</keyword>
<reference evidence="6 7" key="1">
    <citation type="journal article" date="2011" name="J. Bacteriol.">
        <title>Genome sequence of the plant-pathogenic bacterium Dickeya dadantii 3937.</title>
        <authorList>
            <person name="Glasner J.D."/>
            <person name="Yang C.H."/>
            <person name="Reverchon S."/>
            <person name="Hugouvieux-Cotte-Pattat N."/>
            <person name="Condemine G."/>
            <person name="Bohin J.P."/>
            <person name="Van Gijsegem F."/>
            <person name="Yang S."/>
            <person name="Franza T."/>
            <person name="Expert D."/>
            <person name="Plunkett G. III"/>
            <person name="San Francisco M.J."/>
            <person name="Charkowski A.O."/>
            <person name="Py B."/>
            <person name="Bell K."/>
            <person name="Rauscher L."/>
            <person name="Rodriguez-Palenzuela P."/>
            <person name="Toussaint A."/>
            <person name="Holeva M.C."/>
            <person name="He S.Y."/>
            <person name="Douet V."/>
            <person name="Boccara M."/>
            <person name="Blanco C."/>
            <person name="Toth I."/>
            <person name="Anderson B.D."/>
            <person name="Biehl B.S."/>
            <person name="Mau B."/>
            <person name="Flynn S.M."/>
            <person name="Barras F."/>
            <person name="Lindeberg M."/>
            <person name="Birch P.R."/>
            <person name="Tsuyumu S."/>
            <person name="Shi X."/>
            <person name="Hibbing M."/>
            <person name="Yap M.N."/>
            <person name="Carpentier M."/>
            <person name="Dassa E."/>
            <person name="Umehara M."/>
            <person name="Kim J.F."/>
            <person name="Rusch M."/>
            <person name="Soni P."/>
            <person name="Mayhew G.F."/>
            <person name="Fouts D.E."/>
            <person name="Gill S.R."/>
            <person name="Blattner F.R."/>
            <person name="Keen N.T."/>
            <person name="Perna N.T."/>
        </authorList>
    </citation>
    <scope>NUCLEOTIDE SEQUENCE [LARGE SCALE GENOMIC DNA]</scope>
    <source>
        <strain evidence="6 7">3937</strain>
    </source>
</reference>
<evidence type="ECO:0000256" key="2">
    <source>
        <dbReference type="ARBA" id="ARBA00023015"/>
    </source>
</evidence>
<evidence type="ECO:0000256" key="1">
    <source>
        <dbReference type="ARBA" id="ARBA00009437"/>
    </source>
</evidence>
<evidence type="ECO:0000256" key="3">
    <source>
        <dbReference type="ARBA" id="ARBA00023125"/>
    </source>
</evidence>
<comment type="similarity">
    <text evidence="1">Belongs to the LysR transcriptional regulatory family.</text>
</comment>
<dbReference type="InterPro" id="IPR036390">
    <property type="entry name" value="WH_DNA-bd_sf"/>
</dbReference>